<name>A0A1E3HF03_9TREE</name>
<dbReference type="EMBL" id="CP143784">
    <property type="protein sequence ID" value="WVN86070.1"/>
    <property type="molecule type" value="Genomic_DNA"/>
</dbReference>
<evidence type="ECO:0000256" key="1">
    <source>
        <dbReference type="ARBA" id="ARBA00004123"/>
    </source>
</evidence>
<keyword evidence="4" id="KW-1185">Reference proteome</keyword>
<dbReference type="PANTHER" id="PTHR37534">
    <property type="entry name" value="TRANSCRIPTIONAL ACTIVATOR PROTEIN UGA3"/>
    <property type="match status" value="1"/>
</dbReference>
<proteinExistence type="predicted"/>
<dbReference type="VEuPathDB" id="FungiDB:L203_06603"/>
<keyword evidence="2" id="KW-0539">Nucleus</keyword>
<dbReference type="RefSeq" id="XP_066066770.1">
    <property type="nucleotide sequence ID" value="XM_066210673.1"/>
</dbReference>
<dbReference type="PANTHER" id="PTHR37534:SF20">
    <property type="entry name" value="PRO1A C6 ZINK-FINGER PROTEIN"/>
    <property type="match status" value="1"/>
</dbReference>
<comment type="subcellular location">
    <subcellularLocation>
        <location evidence="1">Nucleus</location>
    </subcellularLocation>
</comment>
<accession>A0A1E3HF03</accession>
<dbReference type="OrthoDB" id="5419315at2759"/>
<sequence>MSRRLKDTPHSSNSPISPVAGLSPLTLRNAAAQPRPKATRSRAGCMICRSRRVKCDQAKPECQRCISYGAECVYPEKKIYDPEAVAHKLDKRHKASHTIPNSDHGVLSYKSPLPSSHPSMPMSHTPIGSVAGIDIPTNTSYGRLTQVRQMDPIELLMALCRDTRMGQFFSGPLDPPDFLRGAFPDEDDLRCFHHCFTYTLSTFVVYEEVNPWTDHVVPLFLFSNGEAPMSTSALRLGTLATGAVHLSSLEEKGSAPNTEGKSRELGLRYRDEGVKLLRIAQHVPEEMNSDVFLAAAMMIFCADLLGANQRWREVARLAHASVRYRGGCETILFGDSSNSHVEPTPLRICLIEHLVLMDMCVSLTTGQPFVVMTETSEWWDKLGSNDANKPDSAEYASGIHRSLIRLAVRAINILFEGYHLSKYITLPPLLFTPIGRPNLPKRIAELCNDLDIWRNRIFPTIKNKRTRDGSLALWHGLQLMIKRELMGKMRQDKGVQRHALETLDICAGVGAKVEYMNWPLLIACSVLQDPEHRQRAREVLKSFIYQCSYEVVMAESVAEECWRRMDQGMDDEACSWREILIEMGCAVMLG</sequence>
<organism evidence="3 4">
    <name type="scientific">Cryptococcus depauperatus CBS 7841</name>
    <dbReference type="NCBI Taxonomy" id="1295531"/>
    <lineage>
        <taxon>Eukaryota</taxon>
        <taxon>Fungi</taxon>
        <taxon>Dikarya</taxon>
        <taxon>Basidiomycota</taxon>
        <taxon>Agaricomycotina</taxon>
        <taxon>Tremellomycetes</taxon>
        <taxon>Tremellales</taxon>
        <taxon>Cryptococcaceae</taxon>
        <taxon>Cryptococcus</taxon>
    </lineage>
</organism>
<dbReference type="InterPro" id="IPR001138">
    <property type="entry name" value="Zn2Cys6_DnaBD"/>
</dbReference>
<dbReference type="Proteomes" id="UP000094043">
    <property type="component" value="Chromosome 1"/>
</dbReference>
<dbReference type="SMART" id="SM00066">
    <property type="entry name" value="GAL4"/>
    <property type="match status" value="1"/>
</dbReference>
<dbReference type="PROSITE" id="PS00463">
    <property type="entry name" value="ZN2_CY6_FUNGAL_1"/>
    <property type="match status" value="1"/>
</dbReference>
<evidence type="ECO:0000313" key="4">
    <source>
        <dbReference type="Proteomes" id="UP000094043"/>
    </source>
</evidence>
<dbReference type="CDD" id="cd00067">
    <property type="entry name" value="GAL4"/>
    <property type="match status" value="1"/>
</dbReference>
<dbReference type="InterPro" id="IPR036864">
    <property type="entry name" value="Zn2-C6_fun-type_DNA-bd_sf"/>
</dbReference>
<dbReference type="KEGG" id="cdep:91085442"/>
<dbReference type="SUPFAM" id="SSF57701">
    <property type="entry name" value="Zn2/Cys6 DNA-binding domain"/>
    <property type="match status" value="1"/>
</dbReference>
<evidence type="ECO:0000313" key="3">
    <source>
        <dbReference type="EMBL" id="WVN86070.1"/>
    </source>
</evidence>
<dbReference type="AlphaFoldDB" id="A0A1E3HF03"/>
<dbReference type="GO" id="GO:0005634">
    <property type="term" value="C:nucleus"/>
    <property type="evidence" value="ECO:0007669"/>
    <property type="project" value="UniProtKB-SubCell"/>
</dbReference>
<reference evidence="3" key="3">
    <citation type="submission" date="2024-01" db="EMBL/GenBank/DDBJ databases">
        <authorList>
            <person name="Coelho M.A."/>
            <person name="David-Palma M."/>
            <person name="Shea T."/>
            <person name="Sun S."/>
            <person name="Cuomo C.A."/>
            <person name="Heitman J."/>
        </authorList>
    </citation>
    <scope>NUCLEOTIDE SEQUENCE</scope>
    <source>
        <strain evidence="3">CBS 7841</strain>
    </source>
</reference>
<dbReference type="Gene3D" id="4.10.240.10">
    <property type="entry name" value="Zn(2)-C6 fungal-type DNA-binding domain"/>
    <property type="match status" value="1"/>
</dbReference>
<gene>
    <name evidence="3" type="ORF">L203_101228</name>
</gene>
<evidence type="ECO:0000256" key="2">
    <source>
        <dbReference type="ARBA" id="ARBA00023242"/>
    </source>
</evidence>
<dbReference type="Pfam" id="PF11951">
    <property type="entry name" value="Fungal_trans_2"/>
    <property type="match status" value="1"/>
</dbReference>
<reference evidence="3" key="1">
    <citation type="submission" date="2016-06" db="EMBL/GenBank/DDBJ databases">
        <authorList>
            <person name="Cuomo C."/>
            <person name="Litvintseva A."/>
            <person name="Heitman J."/>
            <person name="Chen Y."/>
            <person name="Sun S."/>
            <person name="Springer D."/>
            <person name="Dromer F."/>
            <person name="Young S."/>
            <person name="Zeng Q."/>
            <person name="Chapman S."/>
            <person name="Gujja S."/>
            <person name="Saif S."/>
            <person name="Birren B."/>
        </authorList>
    </citation>
    <scope>NUCLEOTIDE SEQUENCE</scope>
    <source>
        <strain evidence="3">CBS 7841</strain>
    </source>
</reference>
<dbReference type="InterPro" id="IPR021858">
    <property type="entry name" value="Fun_TF"/>
</dbReference>
<dbReference type="PROSITE" id="PS50048">
    <property type="entry name" value="ZN2_CY6_FUNGAL_2"/>
    <property type="match status" value="1"/>
</dbReference>
<protein>
    <submittedName>
        <fullName evidence="3">Uncharacterized protein</fullName>
    </submittedName>
</protein>
<dbReference type="GO" id="GO:0008270">
    <property type="term" value="F:zinc ion binding"/>
    <property type="evidence" value="ECO:0007669"/>
    <property type="project" value="InterPro"/>
</dbReference>
<dbReference type="GO" id="GO:0000981">
    <property type="term" value="F:DNA-binding transcription factor activity, RNA polymerase II-specific"/>
    <property type="evidence" value="ECO:0007669"/>
    <property type="project" value="InterPro"/>
</dbReference>
<dbReference type="GeneID" id="91085442"/>
<reference evidence="3" key="2">
    <citation type="journal article" date="2022" name="Elife">
        <title>Obligate sexual reproduction of a homothallic fungus closely related to the Cryptococcus pathogenic species complex.</title>
        <authorList>
            <person name="Passer A.R."/>
            <person name="Clancey S.A."/>
            <person name="Shea T."/>
            <person name="David-Palma M."/>
            <person name="Averette A.F."/>
            <person name="Boekhout T."/>
            <person name="Porcel B.M."/>
            <person name="Nowrousian M."/>
            <person name="Cuomo C.A."/>
            <person name="Sun S."/>
            <person name="Heitman J."/>
            <person name="Coelho M.A."/>
        </authorList>
    </citation>
    <scope>NUCLEOTIDE SEQUENCE</scope>
    <source>
        <strain evidence="3">CBS 7841</strain>
    </source>
</reference>
<dbReference type="Pfam" id="PF00172">
    <property type="entry name" value="Zn_clus"/>
    <property type="match status" value="1"/>
</dbReference>